<proteinExistence type="predicted"/>
<dbReference type="Proteomes" id="UP000298652">
    <property type="component" value="Chromosome 7"/>
</dbReference>
<gene>
    <name evidence="2" type="ORF">SEVIR_7G074600v2</name>
</gene>
<evidence type="ECO:0000256" key="1">
    <source>
        <dbReference type="SAM" id="MobiDB-lite"/>
    </source>
</evidence>
<dbReference type="Gramene" id="TKW03914">
    <property type="protein sequence ID" value="TKW03914"/>
    <property type="gene ID" value="SEVIR_7G074600v2"/>
</dbReference>
<organism evidence="2 3">
    <name type="scientific">Setaria viridis</name>
    <name type="common">Green bristlegrass</name>
    <name type="synonym">Setaria italica subsp. viridis</name>
    <dbReference type="NCBI Taxonomy" id="4556"/>
    <lineage>
        <taxon>Eukaryota</taxon>
        <taxon>Viridiplantae</taxon>
        <taxon>Streptophyta</taxon>
        <taxon>Embryophyta</taxon>
        <taxon>Tracheophyta</taxon>
        <taxon>Spermatophyta</taxon>
        <taxon>Magnoliopsida</taxon>
        <taxon>Liliopsida</taxon>
        <taxon>Poales</taxon>
        <taxon>Poaceae</taxon>
        <taxon>PACMAD clade</taxon>
        <taxon>Panicoideae</taxon>
        <taxon>Panicodae</taxon>
        <taxon>Paniceae</taxon>
        <taxon>Cenchrinae</taxon>
        <taxon>Setaria</taxon>
    </lineage>
</organism>
<reference evidence="2" key="1">
    <citation type="submission" date="2019-03" db="EMBL/GenBank/DDBJ databases">
        <title>WGS assembly of Setaria viridis.</title>
        <authorList>
            <person name="Huang P."/>
            <person name="Jenkins J."/>
            <person name="Grimwood J."/>
            <person name="Barry K."/>
            <person name="Healey A."/>
            <person name="Mamidi S."/>
            <person name="Sreedasyam A."/>
            <person name="Shu S."/>
            <person name="Feldman M."/>
            <person name="Wu J."/>
            <person name="Yu Y."/>
            <person name="Chen C."/>
            <person name="Johnson J."/>
            <person name="Rokhsar D."/>
            <person name="Baxter I."/>
            <person name="Schmutz J."/>
            <person name="Brutnell T."/>
            <person name="Kellogg E."/>
        </authorList>
    </citation>
    <scope>NUCLEOTIDE SEQUENCE [LARGE SCALE GENOMIC DNA]</scope>
</reference>
<accession>A0A4U6TR81</accession>
<feature type="region of interest" description="Disordered" evidence="1">
    <location>
        <begin position="78"/>
        <end position="103"/>
    </location>
</feature>
<evidence type="ECO:0000313" key="2">
    <source>
        <dbReference type="EMBL" id="TKW03914.1"/>
    </source>
</evidence>
<sequence>MATPLPIVRYAIKHRRAWSRSSPVAHASLFTHHHPLLILLTWCPGPCSASRLRQAPATCSAIQDCRPTHAPLVNRDALRREKPPQPKLPVATPVTSLTSTPEGFPFARSLRLSRIKH</sequence>
<protein>
    <submittedName>
        <fullName evidence="2">Uncharacterized protein</fullName>
    </submittedName>
</protein>
<dbReference type="AlphaFoldDB" id="A0A4U6TR81"/>
<keyword evidence="3" id="KW-1185">Reference proteome</keyword>
<dbReference type="EMBL" id="CM016558">
    <property type="protein sequence ID" value="TKW03914.1"/>
    <property type="molecule type" value="Genomic_DNA"/>
</dbReference>
<name>A0A4U6TR81_SETVI</name>
<evidence type="ECO:0000313" key="3">
    <source>
        <dbReference type="Proteomes" id="UP000298652"/>
    </source>
</evidence>